<feature type="compositionally biased region" description="Low complexity" evidence="1">
    <location>
        <begin position="753"/>
        <end position="771"/>
    </location>
</feature>
<dbReference type="SMART" id="SM00228">
    <property type="entry name" value="PDZ"/>
    <property type="match status" value="1"/>
</dbReference>
<evidence type="ECO:0000259" key="2">
    <source>
        <dbReference type="PROSITE" id="PS50003"/>
    </source>
</evidence>
<feature type="domain" description="PH" evidence="2">
    <location>
        <begin position="1338"/>
        <end position="1437"/>
    </location>
</feature>
<dbReference type="Proteomes" id="UP000015102">
    <property type="component" value="Unassembled WGS sequence"/>
</dbReference>
<feature type="compositionally biased region" description="Pro residues" evidence="1">
    <location>
        <begin position="920"/>
        <end position="931"/>
    </location>
</feature>
<dbReference type="Pfam" id="PF00595">
    <property type="entry name" value="PDZ"/>
    <property type="match status" value="1"/>
</dbReference>
<feature type="compositionally biased region" description="Basic and acidic residues" evidence="1">
    <location>
        <begin position="1067"/>
        <end position="1080"/>
    </location>
</feature>
<dbReference type="HOGENOM" id="CLU_239652_0_0_1"/>
<evidence type="ECO:0000313" key="5">
    <source>
        <dbReference type="Proteomes" id="UP000015102"/>
    </source>
</evidence>
<evidence type="ECO:0000256" key="1">
    <source>
        <dbReference type="SAM" id="MobiDB-lite"/>
    </source>
</evidence>
<dbReference type="InterPro" id="IPR001478">
    <property type="entry name" value="PDZ"/>
</dbReference>
<feature type="compositionally biased region" description="Basic residues" evidence="1">
    <location>
        <begin position="942"/>
        <end position="956"/>
    </location>
</feature>
<dbReference type="CDD" id="cd00136">
    <property type="entry name" value="PDZ_canonical"/>
    <property type="match status" value="1"/>
</dbReference>
<dbReference type="InterPro" id="IPR001849">
    <property type="entry name" value="PH_domain"/>
</dbReference>
<dbReference type="EnsemblMetazoa" id="MESCA001906-RA">
    <property type="protein sequence ID" value="MESCA001906-PA"/>
    <property type="gene ID" value="MESCA001906"/>
</dbReference>
<feature type="compositionally biased region" description="Basic residues" evidence="1">
    <location>
        <begin position="262"/>
        <end position="272"/>
    </location>
</feature>
<feature type="compositionally biased region" description="Low complexity" evidence="1">
    <location>
        <begin position="672"/>
        <end position="684"/>
    </location>
</feature>
<dbReference type="InterPro" id="IPR011993">
    <property type="entry name" value="PH-like_dom_sf"/>
</dbReference>
<evidence type="ECO:0000313" key="4">
    <source>
        <dbReference type="EnsemblMetazoa" id="MESCA001906-PA"/>
    </source>
</evidence>
<evidence type="ECO:0000259" key="3">
    <source>
        <dbReference type="PROSITE" id="PS50106"/>
    </source>
</evidence>
<dbReference type="Gene3D" id="2.30.29.30">
    <property type="entry name" value="Pleckstrin-homology domain (PH domain)/Phosphotyrosine-binding domain (PTB)"/>
    <property type="match status" value="2"/>
</dbReference>
<feature type="domain" description="PH" evidence="2">
    <location>
        <begin position="1213"/>
        <end position="1316"/>
    </location>
</feature>
<accession>T1GEY1</accession>
<feature type="region of interest" description="Disordered" evidence="1">
    <location>
        <begin position="1045"/>
        <end position="1091"/>
    </location>
</feature>
<sequence length="1443" mass="162265">MPRPISTPLEYHSIIRNVAPSASFNPPYQSPKFYLSQSTDQIPTRVYQQPYPGHPQPVMANMDNIRPKHVSFARSQTLASFDEMASLGLRGSGRLRGSRTNSQERLIGGKKVIYTNPQLIHQPVQQQQSQISLLSQNTNPIHQIQYASHHPTYAAFPHAAYYPHLNYSVIRPNVHHPQPKKSDEYDQSDYVPIDYVIQHQPQYKPHIRMQTPQAQNMQIQQPQAPQQIYIQPQALPQIRHVHQHQPQQQQSQQQQSQQHAQHGQHIHHHQHSLPKEVVLIEKICRGSMKTQATQTDTSKKPVLLSPRSNYKSSLVSTGAQTNGISNGRALIKKEPQKSPKMVPDGNQYFQLPTAFVPPTTRILPYPVSTQTDSITSLRSDQYSSTMVTTSEDIENNENLQQIDYVSNSLPRRHCNHSRMNDIDLYASLPRRDHSQQNANCRHITECDELFNVSSNDLYANVKRRASMGLPHQDSNELHSRMLRRQSMPVPSHFLKSSSSEEDEVPEEEKEIFIDFKPYISPRPSPKFRKKKLQKTCSDGEMLIDRYRGKDEEIAISSDGETGNIRVNECVLENKTEVPRQTYLSLPSNSDSEGIHLQKQKILMTSKRSMSLDENESYVDNFQRSSIDTEALDIEEQSETIVQKISKPAATQTTTPLPDLTYVSVTPKIAVTATSSTEAESQSQESRSRRRVSINRPVDIVELPPVEHIPKSQARSESGPKTNTDISECSTNTDEFVTCPDASKRTISSGIRGSPTTASSSSTQVPAQSSQTERTQEGSSFESASSLYSTRGDGLSEDIPPTSEEQMHEQFLLPKQEDNLTSSSTTAVQISNMKSPSHSIGSTSSGSLNVKNTELQISTKTDQQPMVGLDEVIEENGFESVQSATIQRRIRLEEERRRRRSNMNLDIEKENMRALASPIKKPTPPKLSPQRPPDLTDVTSPSKIKRVRPKIRRQLRKSSKDGGLIRSPDRPFHYKALSPQDDEQLLKAKSIESFRSVSPGSDSVFYSEVDGGIVDQQVHCLHCGKEVDIITAPSDSQEAIPQLENDEDEHIVKPPADFADSPITTKTAKSEERGGKDRESSDGSFSKLRASDSSPCVLPVDVEEEENDHIIYPGHYCENRYARLTDEDSESGEFGFRIHGSKPVVVAAIEPDTPAESSGLEVGDILISVNGTSVLDKHHTEVVKIAHAGCDTLKLEVARTLGVLMKEHQDQPAPAMYSGYLWRQSGQVKGSPNSKKWVRRWFALRPDHCLYYYKTNNDTQPVGAMILINHSLEKLSPDCGKPHAFKLGSPDGIPMIVAADSEDEANRWITLIEHISKQSSPWLGVSSRNLRMAPNAIQKPDCFGYLMKLGSRWNGWSKRYCLLKDACLYFYQDANSKNAFGMACLQGYKVIAMSSNSAGRKNAFEVVPPEQNLRHYYFASESEMDKKRWISALEYSIDRWIKAS</sequence>
<feature type="region of interest" description="Disordered" evidence="1">
    <location>
        <begin position="901"/>
        <end position="973"/>
    </location>
</feature>
<keyword evidence="5" id="KW-1185">Reference proteome</keyword>
<protein>
    <submittedName>
        <fullName evidence="4">Uncharacterized protein</fullName>
    </submittedName>
</protein>
<name>T1GEY1_MEGSC</name>
<organism evidence="4 5">
    <name type="scientific">Megaselia scalaris</name>
    <name type="common">Humpbacked fly</name>
    <name type="synonym">Phora scalaris</name>
    <dbReference type="NCBI Taxonomy" id="36166"/>
    <lineage>
        <taxon>Eukaryota</taxon>
        <taxon>Metazoa</taxon>
        <taxon>Ecdysozoa</taxon>
        <taxon>Arthropoda</taxon>
        <taxon>Hexapoda</taxon>
        <taxon>Insecta</taxon>
        <taxon>Pterygota</taxon>
        <taxon>Neoptera</taxon>
        <taxon>Endopterygota</taxon>
        <taxon>Diptera</taxon>
        <taxon>Brachycera</taxon>
        <taxon>Muscomorpha</taxon>
        <taxon>Platypezoidea</taxon>
        <taxon>Phoridae</taxon>
        <taxon>Megaseliini</taxon>
        <taxon>Megaselia</taxon>
    </lineage>
</organism>
<dbReference type="Gene3D" id="2.30.42.10">
    <property type="match status" value="1"/>
</dbReference>
<dbReference type="PANTHER" id="PTHR47644:SF1">
    <property type="entry name" value="PDZ DOMAIN-CONTAINING PROTEIN"/>
    <property type="match status" value="1"/>
</dbReference>
<dbReference type="EMBL" id="CAQQ02033487">
    <property type="status" value="NOT_ANNOTATED_CDS"/>
    <property type="molecule type" value="Genomic_DNA"/>
</dbReference>
<dbReference type="SUPFAM" id="SSF50729">
    <property type="entry name" value="PH domain-like"/>
    <property type="match status" value="2"/>
</dbReference>
<dbReference type="EMBL" id="CAQQ02033488">
    <property type="status" value="NOT_ANNOTATED_CDS"/>
    <property type="molecule type" value="Genomic_DNA"/>
</dbReference>
<proteinExistence type="predicted"/>
<feature type="compositionally biased region" description="Polar residues" evidence="1">
    <location>
        <begin position="776"/>
        <end position="788"/>
    </location>
</feature>
<dbReference type="PANTHER" id="PTHR47644">
    <property type="entry name" value="AGAP008221-PA"/>
    <property type="match status" value="1"/>
</dbReference>
<dbReference type="EMBL" id="CAQQ02033489">
    <property type="status" value="NOT_ANNOTATED_CDS"/>
    <property type="molecule type" value="Genomic_DNA"/>
</dbReference>
<reference evidence="5" key="1">
    <citation type="submission" date="2013-02" db="EMBL/GenBank/DDBJ databases">
        <authorList>
            <person name="Hughes D."/>
        </authorList>
    </citation>
    <scope>NUCLEOTIDE SEQUENCE</scope>
    <source>
        <strain>Durham</strain>
        <strain evidence="5">NC isolate 2 -- Noor lab</strain>
    </source>
</reference>
<reference evidence="4" key="2">
    <citation type="submission" date="2015-06" db="UniProtKB">
        <authorList>
            <consortium name="EnsemblMetazoa"/>
        </authorList>
    </citation>
    <scope>IDENTIFICATION</scope>
</reference>
<dbReference type="SUPFAM" id="SSF50156">
    <property type="entry name" value="PDZ domain-like"/>
    <property type="match status" value="1"/>
</dbReference>
<feature type="region of interest" description="Disordered" evidence="1">
    <location>
        <begin position="238"/>
        <end position="272"/>
    </location>
</feature>
<dbReference type="PROSITE" id="PS50003">
    <property type="entry name" value="PH_DOMAIN"/>
    <property type="match status" value="2"/>
</dbReference>
<dbReference type="InterPro" id="IPR036034">
    <property type="entry name" value="PDZ_sf"/>
</dbReference>
<feature type="domain" description="PDZ" evidence="3">
    <location>
        <begin position="1122"/>
        <end position="1200"/>
    </location>
</feature>
<feature type="compositionally biased region" description="Low complexity" evidence="1">
    <location>
        <begin position="238"/>
        <end position="261"/>
    </location>
</feature>
<dbReference type="SMART" id="SM00233">
    <property type="entry name" value="PH"/>
    <property type="match status" value="2"/>
</dbReference>
<dbReference type="STRING" id="36166.T1GEY1"/>
<dbReference type="PROSITE" id="PS50106">
    <property type="entry name" value="PDZ"/>
    <property type="match status" value="1"/>
</dbReference>
<feature type="compositionally biased region" description="Polar residues" evidence="1">
    <location>
        <begin position="712"/>
        <end position="734"/>
    </location>
</feature>
<feature type="region of interest" description="Disordered" evidence="1">
    <location>
        <begin position="672"/>
        <end position="807"/>
    </location>
</feature>
<dbReference type="Pfam" id="PF00169">
    <property type="entry name" value="PH"/>
    <property type="match status" value="2"/>
</dbReference>